<evidence type="ECO:0000313" key="3">
    <source>
        <dbReference type="Proteomes" id="UP001589792"/>
    </source>
</evidence>
<dbReference type="PANTHER" id="PTHR12526:SF609">
    <property type="entry name" value="LIPOPOLYSACCHARIDE BIOSYNTHESIS PROTEIN"/>
    <property type="match status" value="1"/>
</dbReference>
<sequence>MKLVLIIDDYLPKSTRVGAKMFHELALELNSQCHCVTVITPCCEQDQDLVIENFSNVTVWYFKSGPIKNVSKFQRVVNETLLSFKAWKAINSHIYHDSFDGIIYYSPSIFWGNLIKRIKKRCRCPSYLVLRDFFPQWVIDAGILKDGCLIEKYFRFFERITYEQANYIGLMSEKNLELFKSKNQHYPCEVLHNWTNISSFFSQHVDYTSIRERLGLQDKIIFFYGGNVGHAQDMANLMRLARNMQHHQNAHFLFIGQGDEVVLINSLATEWGLKNFSYLPSVMQDEFKFILTEIDIGLFSLSAQHTTHNFPGKLLGYMVESLPILGSVNSGNDLQDLVNTNGAGFVHLNGEDQQLFLSAEKLYFDKCLRQKMGANAKQLMIEKFSVKSAVQLITDRLKEFRGKTD</sequence>
<dbReference type="Pfam" id="PF00534">
    <property type="entry name" value="Glycos_transf_1"/>
    <property type="match status" value="1"/>
</dbReference>
<dbReference type="CDD" id="cd03794">
    <property type="entry name" value="GT4_WbuB-like"/>
    <property type="match status" value="1"/>
</dbReference>
<dbReference type="Gene3D" id="3.40.50.2000">
    <property type="entry name" value="Glycogen Phosphorylase B"/>
    <property type="match status" value="2"/>
</dbReference>
<evidence type="ECO:0000313" key="2">
    <source>
        <dbReference type="EMBL" id="MFC0229276.1"/>
    </source>
</evidence>
<evidence type="ECO:0000259" key="1">
    <source>
        <dbReference type="Pfam" id="PF00534"/>
    </source>
</evidence>
<name>A0ABV6EJV0_9GAMM</name>
<dbReference type="RefSeq" id="WP_380680218.1">
    <property type="nucleotide sequence ID" value="NZ_CP173186.1"/>
</dbReference>
<organism evidence="2 3">
    <name type="scientific">Serratia aquatilis</name>
    <dbReference type="NCBI Taxonomy" id="1737515"/>
    <lineage>
        <taxon>Bacteria</taxon>
        <taxon>Pseudomonadati</taxon>
        <taxon>Pseudomonadota</taxon>
        <taxon>Gammaproteobacteria</taxon>
        <taxon>Enterobacterales</taxon>
        <taxon>Yersiniaceae</taxon>
        <taxon>Serratia</taxon>
    </lineage>
</organism>
<dbReference type="InterPro" id="IPR001296">
    <property type="entry name" value="Glyco_trans_1"/>
</dbReference>
<dbReference type="PANTHER" id="PTHR12526">
    <property type="entry name" value="GLYCOSYLTRANSFERASE"/>
    <property type="match status" value="1"/>
</dbReference>
<feature type="domain" description="Glycosyl transferase family 1" evidence="1">
    <location>
        <begin position="209"/>
        <end position="378"/>
    </location>
</feature>
<protein>
    <submittedName>
        <fullName evidence="2">Glycosyltransferase family 4 protein</fullName>
    </submittedName>
</protein>
<keyword evidence="3" id="KW-1185">Reference proteome</keyword>
<accession>A0ABV6EJV0</accession>
<proteinExistence type="predicted"/>
<comment type="caution">
    <text evidence="2">The sequence shown here is derived from an EMBL/GenBank/DDBJ whole genome shotgun (WGS) entry which is preliminary data.</text>
</comment>
<dbReference type="EMBL" id="JBHLXG010000038">
    <property type="protein sequence ID" value="MFC0229276.1"/>
    <property type="molecule type" value="Genomic_DNA"/>
</dbReference>
<reference evidence="2 3" key="1">
    <citation type="submission" date="2024-09" db="EMBL/GenBank/DDBJ databases">
        <authorList>
            <person name="Sun Q."/>
            <person name="Mori K."/>
        </authorList>
    </citation>
    <scope>NUCLEOTIDE SEQUENCE [LARGE SCALE GENOMIC DNA]</scope>
    <source>
        <strain evidence="2 3">CCM 8626</strain>
    </source>
</reference>
<dbReference type="Proteomes" id="UP001589792">
    <property type="component" value="Unassembled WGS sequence"/>
</dbReference>
<gene>
    <name evidence="2" type="ORF">ACFFJ3_22745</name>
</gene>
<dbReference type="SUPFAM" id="SSF53756">
    <property type="entry name" value="UDP-Glycosyltransferase/glycogen phosphorylase"/>
    <property type="match status" value="1"/>
</dbReference>